<evidence type="ECO:0000259" key="11">
    <source>
        <dbReference type="Pfam" id="PF05922"/>
    </source>
</evidence>
<dbReference type="InterPro" id="IPR033857">
    <property type="entry name" value="Bacillopeptidase_F"/>
</dbReference>
<dbReference type="EMBL" id="LGTO01000004">
    <property type="protein sequence ID" value="KNE22117.1"/>
    <property type="molecule type" value="Genomic_DNA"/>
</dbReference>
<feature type="domain" description="Peptidase S8/S53" evidence="10">
    <location>
        <begin position="215"/>
        <end position="496"/>
    </location>
</feature>
<sequence>MKRKRRRQSKLFSIAATFFIAFSLLTPGMANAQGSQKLHESVGDSSKVMENKLSSKLTKLFKDSDQVTFLVKFADKADVKEAAKQAKKKAKKASLTAQKVEHAQRSAVISELKATALESQANVKDYIQKQKEKGEVETFQAYHIVNGMSVTATKKIAEKIATYPEVEKILPNEERKLFEVKVDKKAKEIKAENADVEWNVERVGAPPVWDMDFDGSGIVVGSIDSGVEWDHPALQEKYRGYNSETGQIDHAASFFDATAGEEEAYDDHGHGTHVTGTMVGAEPDGSNQVGVAPGAKWIAAKGLNAAGNGYDNWLLAAAEWMLAPNGDASMAPDIVNNSWGGGSGLDEWYRDVVTAWREAGIFPAFAAGNTTLFNPGGPGSVAVPANYPESFAIGATDVNDVLGSFSLLGPSPYDEIKPEVTAPGVNIRSSVPGGGYEGGWNGTSMASPALSGVLALMKQADSSLTVDEMEEIAMSTANPLTDSEFPKSPNNGYGHGLVNAYDAVSSLASGLGTIQGQVTKAGEDTEAPVFEHEALTEAYMGMDLNLTIQVTDNISVNSVNLQYTNAGGEEKTIEAEQISGDYKKGTYQATIPGEQLTGETLSYTWHMNDFGNNEVSSETYEVALLPGITVGYEEDFEAVSAGWTVFGENNSWERGMPTSGPESAASGENVYATNLAGEYESNSNTTLVMPPIDLPKEGGAYLQFNQWHNLEKNYDYGHVFISTDQEEWTQLKEISDVSDGWENAEIDLSDYLGQRVYIGFNLDTDGSVTREGWYIDDVALTDTPNTDSVSLKKAQLNPSLLGFSGLQRVAAKDKQDKKSAKKEKVDPAKIKPEMPKKKPKAEQNPINPTLLPMQAQVSVLESGRTVTTDPATGNYSLLHGAGDFTVKAEAYGFESQEQSVTIEADGTAEADFTLEEMDQYTVSGTVKDEQTGEPVSNATILVVEDANIDPVTTDEAGNYSLTAYRGTYTLKVLATGYHGTEKEIVLKDGDITENIELEPFYTVPGGEIAYDDGTAENARAFYDAGNGWGVKMALPEGEENGIVDAAVFKFWNDEFPVPGGTAFQVEVWDATGPDGTPGKKLAGPVDAEAVRDENDWTVVDLKEHGIVVEEEFYVVYVQTAPNTGAPGLATDESSPNADRSYQLVGGAWSKSPADEGNYMIRARVNYEVEQPVITSPKDGTITNEQEVTVEGTASPTTTIQLMNNGEELDSVEIGDDGSFAIPAALAEGENELTAVSLLDGTPTGESEPVNITLDTKKPELTIDSPKNKDKLNRETVTVEGTVSDEHLDVVKVNGKKAKVEDGKYSKRILLDNGENKIKVVAQDEAGNKAKEQITLDVDFTAPKIENLTPTEDVNLKAGESVKFEFDSEPGLKATYVIHMPLTNTVTNAKELPMMETSEGHYVGYWTATSSVVAEGAVIEVKVEDNYGNEQRKQAEGKLWINAEK</sequence>
<evidence type="ECO:0000256" key="1">
    <source>
        <dbReference type="ARBA" id="ARBA00011073"/>
    </source>
</evidence>
<dbReference type="Pfam" id="PF20773">
    <property type="entry name" value="InhA-like_MAM"/>
    <property type="match status" value="1"/>
</dbReference>
<proteinExistence type="inferred from homology"/>
<feature type="region of interest" description="Disordered" evidence="8">
    <location>
        <begin position="811"/>
        <end position="849"/>
    </location>
</feature>
<comment type="caution">
    <text evidence="12">The sequence shown here is derived from an EMBL/GenBank/DDBJ whole genome shotgun (WGS) entry which is preliminary data.</text>
</comment>
<dbReference type="Gene3D" id="3.40.50.200">
    <property type="entry name" value="Peptidase S8/S53 domain"/>
    <property type="match status" value="1"/>
</dbReference>
<dbReference type="PROSITE" id="PS51892">
    <property type="entry name" value="SUBTILASE"/>
    <property type="match status" value="1"/>
</dbReference>
<organism evidence="12 13">
    <name type="scientific">Virgibacillus pantothenticus</name>
    <dbReference type="NCBI Taxonomy" id="1473"/>
    <lineage>
        <taxon>Bacteria</taxon>
        <taxon>Bacillati</taxon>
        <taxon>Bacillota</taxon>
        <taxon>Bacilli</taxon>
        <taxon>Bacillales</taxon>
        <taxon>Bacillaceae</taxon>
        <taxon>Virgibacillus</taxon>
    </lineage>
</organism>
<feature type="signal peptide" evidence="9">
    <location>
        <begin position="1"/>
        <end position="32"/>
    </location>
</feature>
<feature type="active site" description="Charge relay system" evidence="5 6">
    <location>
        <position position="270"/>
    </location>
</feature>
<dbReference type="InterPro" id="IPR013320">
    <property type="entry name" value="ConA-like_dom_sf"/>
</dbReference>
<dbReference type="OrthoDB" id="9798386at2"/>
<dbReference type="InterPro" id="IPR036852">
    <property type="entry name" value="Peptidase_S8/S53_dom_sf"/>
</dbReference>
<dbReference type="InterPro" id="IPR051048">
    <property type="entry name" value="Peptidase_S8/S53_subtilisin"/>
</dbReference>
<dbReference type="InterPro" id="IPR010259">
    <property type="entry name" value="S8pro/Inhibitor_I9"/>
</dbReference>
<dbReference type="Pfam" id="PF09136">
    <property type="entry name" value="Glucodextran_B"/>
    <property type="match status" value="2"/>
</dbReference>
<feature type="coiled-coil region" evidence="7">
    <location>
        <begin position="76"/>
        <end position="103"/>
    </location>
</feature>
<feature type="chain" id="PRO_5005546512" evidence="9">
    <location>
        <begin position="33"/>
        <end position="1444"/>
    </location>
</feature>
<evidence type="ECO:0000256" key="6">
    <source>
        <dbReference type="PROSITE-ProRule" id="PRU01240"/>
    </source>
</evidence>
<dbReference type="CDD" id="cd07481">
    <property type="entry name" value="Peptidases_S8_BacillopeptidaseF-like"/>
    <property type="match status" value="1"/>
</dbReference>
<evidence type="ECO:0000313" key="12">
    <source>
        <dbReference type="EMBL" id="KNE22117.1"/>
    </source>
</evidence>
<comment type="similarity">
    <text evidence="1 6">Belongs to the peptidase S8 family.</text>
</comment>
<evidence type="ECO:0000256" key="7">
    <source>
        <dbReference type="SAM" id="Coils"/>
    </source>
</evidence>
<keyword evidence="9" id="KW-0732">Signal</keyword>
<feature type="domain" description="Inhibitor I9" evidence="11">
    <location>
        <begin position="101"/>
        <end position="177"/>
    </location>
</feature>
<dbReference type="NCBIfam" id="NF038128">
    <property type="entry name" value="choice_anch_J"/>
    <property type="match status" value="1"/>
</dbReference>
<dbReference type="Pfam" id="PF00082">
    <property type="entry name" value="Peptidase_S8"/>
    <property type="match status" value="1"/>
</dbReference>
<dbReference type="PRINTS" id="PR00723">
    <property type="entry name" value="SUBTILISIN"/>
</dbReference>
<protein>
    <submittedName>
        <fullName evidence="12">Peptidase S8</fullName>
    </submittedName>
</protein>
<feature type="compositionally biased region" description="Basic and acidic residues" evidence="8">
    <location>
        <begin position="811"/>
        <end position="836"/>
    </location>
</feature>
<dbReference type="InterPro" id="IPR022398">
    <property type="entry name" value="Peptidase_S8_His-AS"/>
</dbReference>
<dbReference type="Gene3D" id="2.60.120.200">
    <property type="match status" value="1"/>
</dbReference>
<evidence type="ECO:0000259" key="10">
    <source>
        <dbReference type="Pfam" id="PF00082"/>
    </source>
</evidence>
<keyword evidence="2 6" id="KW-0645">Protease</keyword>
<dbReference type="FunFam" id="3.40.50.200:FF:000043">
    <property type="entry name" value="Peptidase S8"/>
    <property type="match status" value="1"/>
</dbReference>
<dbReference type="SUPFAM" id="SSF52743">
    <property type="entry name" value="Subtilisin-like"/>
    <property type="match status" value="1"/>
</dbReference>
<dbReference type="PANTHER" id="PTHR43399">
    <property type="entry name" value="SUBTILISIN-RELATED"/>
    <property type="match status" value="1"/>
</dbReference>
<evidence type="ECO:0000256" key="4">
    <source>
        <dbReference type="ARBA" id="ARBA00022825"/>
    </source>
</evidence>
<dbReference type="InterPro" id="IPR013783">
    <property type="entry name" value="Ig-like_fold"/>
</dbReference>
<dbReference type="InterPro" id="IPR008969">
    <property type="entry name" value="CarboxyPept-like_regulatory"/>
</dbReference>
<dbReference type="PANTHER" id="PTHR43399:SF4">
    <property type="entry name" value="CELL WALL-ASSOCIATED PROTEASE"/>
    <property type="match status" value="1"/>
</dbReference>
<dbReference type="GO" id="GO:0006508">
    <property type="term" value="P:proteolysis"/>
    <property type="evidence" value="ECO:0007669"/>
    <property type="project" value="UniProtKB-KW"/>
</dbReference>
<reference evidence="13" key="1">
    <citation type="submission" date="2015-07" db="EMBL/GenBank/DDBJ databases">
        <title>Fjat-10053 dsm26.</title>
        <authorList>
            <person name="Liu B."/>
            <person name="Wang J."/>
            <person name="Zhu Y."/>
            <person name="Liu G."/>
            <person name="Chen Q."/>
            <person name="Chen Z."/>
            <person name="Lan J."/>
            <person name="Che J."/>
            <person name="Ge C."/>
            <person name="Shi H."/>
            <person name="Pan Z."/>
            <person name="Liu X."/>
        </authorList>
    </citation>
    <scope>NUCLEOTIDE SEQUENCE [LARGE SCALE GENOMIC DNA]</scope>
    <source>
        <strain evidence="13">DSM 26</strain>
    </source>
</reference>
<dbReference type="PATRIC" id="fig|1473.5.peg.3934"/>
<dbReference type="Gene3D" id="2.60.40.1120">
    <property type="entry name" value="Carboxypeptidase-like, regulatory domain"/>
    <property type="match status" value="2"/>
</dbReference>
<evidence type="ECO:0000256" key="8">
    <source>
        <dbReference type="SAM" id="MobiDB-lite"/>
    </source>
</evidence>
<evidence type="ECO:0000256" key="5">
    <source>
        <dbReference type="PIRSR" id="PIRSR015477-1"/>
    </source>
</evidence>
<dbReference type="SUPFAM" id="SSF49899">
    <property type="entry name" value="Concanavalin A-like lectins/glucanases"/>
    <property type="match status" value="1"/>
</dbReference>
<evidence type="ECO:0000256" key="9">
    <source>
        <dbReference type="SAM" id="SignalP"/>
    </source>
</evidence>
<dbReference type="GeneID" id="66869880"/>
<dbReference type="RefSeq" id="WP_050350401.1">
    <property type="nucleotide sequence ID" value="NZ_CP073011.1"/>
</dbReference>
<feature type="active site" description="Charge relay system" evidence="5 6">
    <location>
        <position position="224"/>
    </location>
</feature>
<evidence type="ECO:0000256" key="2">
    <source>
        <dbReference type="ARBA" id="ARBA00022670"/>
    </source>
</evidence>
<dbReference type="Proteomes" id="UP000036780">
    <property type="component" value="Unassembled WGS sequence"/>
</dbReference>
<gene>
    <name evidence="12" type="ORF">AFK71_04800</name>
</gene>
<dbReference type="Pfam" id="PF13620">
    <property type="entry name" value="CarboxypepD_reg"/>
    <property type="match status" value="1"/>
</dbReference>
<dbReference type="PIRSF" id="PIRSF015477">
    <property type="entry name" value="Bpr"/>
    <property type="match status" value="1"/>
</dbReference>
<feature type="active site" description="Charge relay system" evidence="5 6">
    <location>
        <position position="444"/>
    </location>
</feature>
<dbReference type="InterPro" id="IPR012103">
    <property type="entry name" value="Pept_S8A_Bpr"/>
</dbReference>
<keyword evidence="13" id="KW-1185">Reference proteome</keyword>
<keyword evidence="4 6" id="KW-0720">Serine protease</keyword>
<keyword evidence="7" id="KW-0175">Coiled coil</keyword>
<evidence type="ECO:0000313" key="13">
    <source>
        <dbReference type="Proteomes" id="UP000036780"/>
    </source>
</evidence>
<keyword evidence="3 6" id="KW-0378">Hydrolase</keyword>
<name>A0A0L0QUD4_VIRPA</name>
<dbReference type="SUPFAM" id="SSF49464">
    <property type="entry name" value="Carboxypeptidase regulatory domain-like"/>
    <property type="match status" value="2"/>
</dbReference>
<dbReference type="InterPro" id="IPR015500">
    <property type="entry name" value="Peptidase_S8_subtilisin-rel"/>
</dbReference>
<dbReference type="Pfam" id="PF05922">
    <property type="entry name" value="Inhibitor_I9"/>
    <property type="match status" value="1"/>
</dbReference>
<dbReference type="GO" id="GO:0004252">
    <property type="term" value="F:serine-type endopeptidase activity"/>
    <property type="evidence" value="ECO:0007669"/>
    <property type="project" value="UniProtKB-UniRule"/>
</dbReference>
<dbReference type="PROSITE" id="PS00137">
    <property type="entry name" value="SUBTILASE_HIS"/>
    <property type="match status" value="1"/>
</dbReference>
<evidence type="ECO:0000256" key="3">
    <source>
        <dbReference type="ARBA" id="ARBA00022801"/>
    </source>
</evidence>
<dbReference type="Gene3D" id="2.60.40.10">
    <property type="entry name" value="Immunoglobulins"/>
    <property type="match status" value="2"/>
</dbReference>
<dbReference type="InterPro" id="IPR000209">
    <property type="entry name" value="Peptidase_S8/S53_dom"/>
</dbReference>
<accession>A0A0L0QUD4</accession>